<evidence type="ECO:0000256" key="2">
    <source>
        <dbReference type="ARBA" id="ARBA00022475"/>
    </source>
</evidence>
<feature type="transmembrane region" description="Helical" evidence="11">
    <location>
        <begin position="709"/>
        <end position="733"/>
    </location>
</feature>
<feature type="transmembrane region" description="Helical" evidence="11">
    <location>
        <begin position="158"/>
        <end position="186"/>
    </location>
</feature>
<evidence type="ECO:0000313" key="14">
    <source>
        <dbReference type="Proteomes" id="UP000887560"/>
    </source>
</evidence>
<keyword evidence="8 9" id="KW-0807">Transducer</keyword>
<dbReference type="PROSITE" id="PS00237">
    <property type="entry name" value="G_PROTEIN_RECEP_F1_1"/>
    <property type="match status" value="1"/>
</dbReference>
<keyword evidence="12" id="KW-0732">Signal</keyword>
<proteinExistence type="inferred from homology"/>
<dbReference type="AlphaFoldDB" id="A0A915NMD5"/>
<dbReference type="SUPFAM" id="SSF81321">
    <property type="entry name" value="Family A G protein-coupled receptor-like"/>
    <property type="match status" value="2"/>
</dbReference>
<reference evidence="15" key="1">
    <citation type="submission" date="2022-11" db="UniProtKB">
        <authorList>
            <consortium name="WormBaseParasite"/>
        </authorList>
    </citation>
    <scope>IDENTIFICATION</scope>
</reference>
<evidence type="ECO:0000256" key="3">
    <source>
        <dbReference type="ARBA" id="ARBA00022692"/>
    </source>
</evidence>
<feature type="transmembrane region" description="Helical" evidence="11">
    <location>
        <begin position="229"/>
        <end position="254"/>
    </location>
</feature>
<feature type="region of interest" description="Disordered" evidence="10">
    <location>
        <begin position="113"/>
        <end position="139"/>
    </location>
</feature>
<evidence type="ECO:0000256" key="5">
    <source>
        <dbReference type="ARBA" id="ARBA00023040"/>
    </source>
</evidence>
<protein>
    <submittedName>
        <fullName evidence="15">G-protein coupled receptors family 1 profile domain-containing protein</fullName>
    </submittedName>
</protein>
<name>A0A915NMD5_9BILA</name>
<keyword evidence="7 9" id="KW-0675">Receptor</keyword>
<dbReference type="PANTHER" id="PTHR24248:SF141">
    <property type="entry name" value="MUSCARINIC ACETYLCHOLINE RECEPTOR"/>
    <property type="match status" value="1"/>
</dbReference>
<evidence type="ECO:0000256" key="6">
    <source>
        <dbReference type="ARBA" id="ARBA00023136"/>
    </source>
</evidence>
<evidence type="ECO:0000256" key="12">
    <source>
        <dbReference type="SAM" id="SignalP"/>
    </source>
</evidence>
<keyword evidence="3 9" id="KW-0812">Transmembrane</keyword>
<dbReference type="GO" id="GO:0016907">
    <property type="term" value="F:G protein-coupled acetylcholine receptor activity"/>
    <property type="evidence" value="ECO:0007669"/>
    <property type="project" value="InterPro"/>
</dbReference>
<feature type="region of interest" description="Disordered" evidence="10">
    <location>
        <begin position="643"/>
        <end position="667"/>
    </location>
</feature>
<comment type="similarity">
    <text evidence="9">Belongs to the G-protein coupled receptor 1 family.</text>
</comment>
<dbReference type="GO" id="GO:0005886">
    <property type="term" value="C:plasma membrane"/>
    <property type="evidence" value="ECO:0007669"/>
    <property type="project" value="UniProtKB-SubCell"/>
</dbReference>
<dbReference type="Pfam" id="PF00001">
    <property type="entry name" value="7tm_1"/>
    <property type="match status" value="2"/>
</dbReference>
<keyword evidence="5 9" id="KW-0297">G-protein coupled receptor</keyword>
<dbReference type="WBParaSite" id="scf7180000418428.g2394">
    <property type="protein sequence ID" value="scf7180000418428.g2394"/>
    <property type="gene ID" value="scf7180000418428.g2394"/>
</dbReference>
<dbReference type="PANTHER" id="PTHR24248">
    <property type="entry name" value="ADRENERGIC RECEPTOR-RELATED G-PROTEIN COUPLED RECEPTOR"/>
    <property type="match status" value="1"/>
</dbReference>
<feature type="chain" id="PRO_5036917886" evidence="12">
    <location>
        <begin position="22"/>
        <end position="824"/>
    </location>
</feature>
<dbReference type="SMART" id="SM01381">
    <property type="entry name" value="7TM_GPCR_Srsx"/>
    <property type="match status" value="1"/>
</dbReference>
<keyword evidence="2" id="KW-1003">Cell membrane</keyword>
<evidence type="ECO:0000256" key="7">
    <source>
        <dbReference type="ARBA" id="ARBA00023170"/>
    </source>
</evidence>
<dbReference type="InterPro" id="IPR000276">
    <property type="entry name" value="GPCR_Rhodpsn"/>
</dbReference>
<evidence type="ECO:0000256" key="10">
    <source>
        <dbReference type="SAM" id="MobiDB-lite"/>
    </source>
</evidence>
<dbReference type="GO" id="GO:0071880">
    <property type="term" value="P:adenylate cyclase-activating adrenergic receptor signaling pathway"/>
    <property type="evidence" value="ECO:0007669"/>
    <property type="project" value="TreeGrafter"/>
</dbReference>
<keyword evidence="4 11" id="KW-1133">Transmembrane helix</keyword>
<feature type="transmembrane region" description="Helical" evidence="11">
    <location>
        <begin position="274"/>
        <end position="293"/>
    </location>
</feature>
<keyword evidence="14" id="KW-1185">Reference proteome</keyword>
<organism evidence="14 15">
    <name type="scientific">Meloidogyne floridensis</name>
    <dbReference type="NCBI Taxonomy" id="298350"/>
    <lineage>
        <taxon>Eukaryota</taxon>
        <taxon>Metazoa</taxon>
        <taxon>Ecdysozoa</taxon>
        <taxon>Nematoda</taxon>
        <taxon>Chromadorea</taxon>
        <taxon>Rhabditida</taxon>
        <taxon>Tylenchina</taxon>
        <taxon>Tylenchomorpha</taxon>
        <taxon>Tylenchoidea</taxon>
        <taxon>Meloidogynidae</taxon>
        <taxon>Meloidogyninae</taxon>
        <taxon>Meloidogyne</taxon>
    </lineage>
</organism>
<evidence type="ECO:0000256" key="11">
    <source>
        <dbReference type="SAM" id="Phobius"/>
    </source>
</evidence>
<dbReference type="Proteomes" id="UP000887560">
    <property type="component" value="Unplaced"/>
</dbReference>
<dbReference type="PRINTS" id="PR00243">
    <property type="entry name" value="MUSCARINICR"/>
</dbReference>
<feature type="domain" description="G-protein coupled receptors family 1 profile" evidence="13">
    <location>
        <begin position="178"/>
        <end position="760"/>
    </location>
</feature>
<dbReference type="PRINTS" id="PR00237">
    <property type="entry name" value="GPCRRHODOPSN"/>
</dbReference>
<evidence type="ECO:0000256" key="4">
    <source>
        <dbReference type="ARBA" id="ARBA00022989"/>
    </source>
</evidence>
<evidence type="ECO:0000256" key="9">
    <source>
        <dbReference type="RuleBase" id="RU000688"/>
    </source>
</evidence>
<feature type="compositionally biased region" description="Low complexity" evidence="10">
    <location>
        <begin position="651"/>
        <end position="664"/>
    </location>
</feature>
<feature type="transmembrane region" description="Helical" evidence="11">
    <location>
        <begin position="198"/>
        <end position="223"/>
    </location>
</feature>
<accession>A0A915NMD5</accession>
<feature type="signal peptide" evidence="12">
    <location>
        <begin position="1"/>
        <end position="21"/>
    </location>
</feature>
<keyword evidence="6 11" id="KW-0472">Membrane</keyword>
<comment type="subcellular location">
    <subcellularLocation>
        <location evidence="1">Cell membrane</location>
        <topology evidence="1">Multi-pass membrane protein</topology>
    </subcellularLocation>
</comment>
<dbReference type="GO" id="GO:0045202">
    <property type="term" value="C:synapse"/>
    <property type="evidence" value="ECO:0007669"/>
    <property type="project" value="GOC"/>
</dbReference>
<sequence length="824" mass="92930">MSKSLPFKIFFTLFIFCSFYASVIPKEQHFSEWPEESSSKNVASVAEMPREDITLFFQRLASGHVGTTTKNFRYGQRNIERSEEGKSSKRRKIIVRPLVNAVLHGSASSLPNTKISITNTPPTTSTKTTTTILPSSSTKNLKETSKNERRIAKSLKEMGWIVFIVIIGVFFSLATTIGNALVMLSICVDKKLQTISNYFLFSLAVADLTIGLISIPLMTLYTANETWTFGYSLCQFWLCIDYLMCNASALNLLLISFDRYFSVTRPLTYRPKKALIMISCTYTISLLLWPPWIVLWPYMEGRFIVEESSLCVVQFLVLGDTRTWQNQLATLFTSAAAFYIPVTLMIIRGLQPPPPPPTTSLSEISTLIPNNNNLNSSLKSHTSTTKIIFLDILIGNNKQQQTNLYNDGNCVKKKRERFSLLKFCTGRNVTTQSSSECISTEDSVGVLGGDDGGIGGEEEETCGLTTSNLDSIMAEQTAIELANNSCGDGGEFRQHENWESIIVAKAAERREALIEEERKKSQQLLQFQYPKGSSSTIPVGSFRSVGSGKMPIVELERTSRPSSVHTYNSIVIIEYPEGNEGNNKSVGVITSQRPSVRLSSQAEVESLSTRNSVERKFVEKEDLKEMKESPSLEEQRRLRLVKSAPGGRGGSLRLNNNNNFSSSFTQQQPNGVLMRKSEIQMIREEQMRQSEKERRRNERKQESKAAKTLSAILCAFIITCTPYHVIVCLEAFYPNSVPISLFTISYFLSYINSTINPLCYALCNARFRMTYMRIINCKWWGNRRRHSSNLNTSTPAATAAFLHHHRQMRESRRRGLLKGRQRTK</sequence>
<dbReference type="PROSITE" id="PS50262">
    <property type="entry name" value="G_PROTEIN_RECEP_F1_2"/>
    <property type="match status" value="1"/>
</dbReference>
<evidence type="ECO:0000313" key="15">
    <source>
        <dbReference type="WBParaSite" id="scf7180000418428.g2394"/>
    </source>
</evidence>
<evidence type="ECO:0000259" key="13">
    <source>
        <dbReference type="PROSITE" id="PS50262"/>
    </source>
</evidence>
<feature type="transmembrane region" description="Helical" evidence="11">
    <location>
        <begin position="328"/>
        <end position="347"/>
    </location>
</feature>
<dbReference type="InterPro" id="IPR000995">
    <property type="entry name" value="Musac_Ach_rcpt"/>
</dbReference>
<evidence type="ECO:0000256" key="8">
    <source>
        <dbReference type="ARBA" id="ARBA00023224"/>
    </source>
</evidence>
<dbReference type="GO" id="GO:0043410">
    <property type="term" value="P:positive regulation of MAPK cascade"/>
    <property type="evidence" value="ECO:0007669"/>
    <property type="project" value="TreeGrafter"/>
</dbReference>
<dbReference type="Gene3D" id="1.20.1070.10">
    <property type="entry name" value="Rhodopsin 7-helix transmembrane proteins"/>
    <property type="match status" value="2"/>
</dbReference>
<dbReference type="InterPro" id="IPR017452">
    <property type="entry name" value="GPCR_Rhodpsn_7TM"/>
</dbReference>
<evidence type="ECO:0000256" key="1">
    <source>
        <dbReference type="ARBA" id="ARBA00004651"/>
    </source>
</evidence>
<feature type="transmembrane region" description="Helical" evidence="11">
    <location>
        <begin position="739"/>
        <end position="763"/>
    </location>
</feature>